<evidence type="ECO:0000313" key="4">
    <source>
        <dbReference type="EMBL" id="KAK1923538.1"/>
    </source>
</evidence>
<accession>A0AAD9D033</accession>
<dbReference type="Gene3D" id="3.40.50.410">
    <property type="entry name" value="von Willebrand factor, type A domain"/>
    <property type="match status" value="1"/>
</dbReference>
<dbReference type="InterPro" id="IPR002035">
    <property type="entry name" value="VWF_A"/>
</dbReference>
<dbReference type="AlphaFoldDB" id="A0AAD9D033"/>
<feature type="compositionally biased region" description="Polar residues" evidence="2">
    <location>
        <begin position="371"/>
        <end position="389"/>
    </location>
</feature>
<feature type="compositionally biased region" description="Low complexity" evidence="2">
    <location>
        <begin position="577"/>
        <end position="589"/>
    </location>
</feature>
<dbReference type="PANTHER" id="PTHR34706">
    <property type="entry name" value="SLR1338 PROTEIN"/>
    <property type="match status" value="1"/>
</dbReference>
<feature type="compositionally biased region" description="Polar residues" evidence="2">
    <location>
        <begin position="464"/>
        <end position="482"/>
    </location>
</feature>
<comment type="caution">
    <text evidence="4">The sequence shown here is derived from an EMBL/GenBank/DDBJ whole genome shotgun (WGS) entry which is preliminary data.</text>
</comment>
<reference evidence="4" key="1">
    <citation type="submission" date="2023-02" db="EMBL/GenBank/DDBJ databases">
        <title>Identification and recombinant expression of a fungal hydrolase from Papiliotrema laurentii that hydrolyzes apple cutin and clears colloidal polyester polyurethane.</title>
        <authorList>
            <consortium name="DOE Joint Genome Institute"/>
            <person name="Roman V.A."/>
            <person name="Bojanowski C."/>
            <person name="Crable B.R."/>
            <person name="Wagner D.N."/>
            <person name="Hung C.S."/>
            <person name="Nadeau L.J."/>
            <person name="Schratz L."/>
            <person name="Haridas S."/>
            <person name="Pangilinan J."/>
            <person name="Lipzen A."/>
            <person name="Na H."/>
            <person name="Yan M."/>
            <person name="Ng V."/>
            <person name="Grigoriev I.V."/>
            <person name="Spatafora J.W."/>
            <person name="Barlow D."/>
            <person name="Biffinger J."/>
            <person name="Kelley-Loughnane N."/>
            <person name="Varaljay V.A."/>
            <person name="Crookes-Goodson W.J."/>
        </authorList>
    </citation>
    <scope>NUCLEOTIDE SEQUENCE</scope>
    <source>
        <strain evidence="4">5307AH</strain>
    </source>
</reference>
<dbReference type="PANTHER" id="PTHR34706:SF1">
    <property type="entry name" value="VWFA DOMAIN-CONTAINING PROTEIN"/>
    <property type="match status" value="1"/>
</dbReference>
<dbReference type="Proteomes" id="UP001182556">
    <property type="component" value="Unassembled WGS sequence"/>
</dbReference>
<evidence type="ECO:0000313" key="5">
    <source>
        <dbReference type="Proteomes" id="UP001182556"/>
    </source>
</evidence>
<keyword evidence="5" id="KW-1185">Reference proteome</keyword>
<evidence type="ECO:0000256" key="1">
    <source>
        <dbReference type="SAM" id="Coils"/>
    </source>
</evidence>
<sequence>MSYGNRNGRPIRVAPMLSAENVKYALSGQPRPSSEYVRAVLRSYLELKFARGKSKYEVDMKLLLLEREVCCVVRPPRFADDFRAIRQEFGLPASRALNWIQDDSLRRVQTTATSSPSRPVSNMTRASTSNVRVTSTSRPSAATRTTTSVATTRQAAQDDEEMPPPPYASVDPEPESTRMLEERLAAEAENAGSVVQLVQPDPPPASTSPQSEPNTNPPPPGSPPRRPEHRPSSPQRVPSDEELRRIWEESQFDEAKRMSLAAERERQELEEAMRLSLAEAERAEVANGAYNWPENPSGTGSNAAAGPSSAAHGAPTPNRLPDARTRRASSYNPKSGALGVMDPMNDTTTTNETGAEGITEDMTRLDIPGSWNETQAELQQQHSAVQPPTSLLDDDDQGTGNRLDAPMLTPMRTGAVLQSNNPFLSPLEREDASRAAAGPTSPSPHTETHSTQSETVYGYPTLAVPQTPQQASSNASHLSPPSGQGYYPSDTPLRDSPGSSYTTYTPATNQSPRSNKPLPSAPGPGGIQPGQHFRRSSETYAPPPGPPPAHLRVSTAPQSPHRLASGEFGHDAQLARQRSQPHLHSSLSQPPLPPRRDPLQQNGSTRPDQAISPVLLEPGRSFSYSTIPGPSPALNHSSAPQQRGDPLSMLKDYDTVFLIDDSASMAGARWEQAKNAIIGVADTAAAYDEDGIDVYFINSKRVGKELKMPADVEDLFAGLVPRGASPTGSRLEVILRDYMNRLERSTASSSSATDAQSSSEPRVKPMNLIVVTDRAPSDDLAGVIVNCAQRLDRGGYPLSQVRIQFFQIGSDAEAREAFQELEDGLAATHGARDIVGTIPYTGEAMTAEFIIKTLLGGADRRRDR</sequence>
<feature type="compositionally biased region" description="Polar residues" evidence="2">
    <location>
        <begin position="622"/>
        <end position="641"/>
    </location>
</feature>
<feature type="compositionally biased region" description="Pro residues" evidence="2">
    <location>
        <begin position="215"/>
        <end position="224"/>
    </location>
</feature>
<evidence type="ECO:0000256" key="2">
    <source>
        <dbReference type="SAM" id="MobiDB-lite"/>
    </source>
</evidence>
<dbReference type="PROSITE" id="PS50234">
    <property type="entry name" value="VWFA"/>
    <property type="match status" value="1"/>
</dbReference>
<keyword evidence="1" id="KW-0175">Coiled coil</keyword>
<feature type="coiled-coil region" evidence="1">
    <location>
        <begin position="252"/>
        <end position="286"/>
    </location>
</feature>
<dbReference type="InterPro" id="IPR036465">
    <property type="entry name" value="vWFA_dom_sf"/>
</dbReference>
<dbReference type="EMBL" id="JAODAN010000006">
    <property type="protein sequence ID" value="KAK1923538.1"/>
    <property type="molecule type" value="Genomic_DNA"/>
</dbReference>
<feature type="compositionally biased region" description="Polar residues" evidence="2">
    <location>
        <begin position="497"/>
        <end position="514"/>
    </location>
</feature>
<feature type="compositionally biased region" description="Low complexity" evidence="2">
    <location>
        <begin position="124"/>
        <end position="155"/>
    </location>
</feature>
<feature type="compositionally biased region" description="Polar residues" evidence="2">
    <location>
        <begin position="109"/>
        <end position="123"/>
    </location>
</feature>
<dbReference type="SUPFAM" id="SSF53300">
    <property type="entry name" value="vWA-like"/>
    <property type="match status" value="1"/>
</dbReference>
<organism evidence="4 5">
    <name type="scientific">Papiliotrema laurentii</name>
    <name type="common">Cryptococcus laurentii</name>
    <dbReference type="NCBI Taxonomy" id="5418"/>
    <lineage>
        <taxon>Eukaryota</taxon>
        <taxon>Fungi</taxon>
        <taxon>Dikarya</taxon>
        <taxon>Basidiomycota</taxon>
        <taxon>Agaricomycotina</taxon>
        <taxon>Tremellomycetes</taxon>
        <taxon>Tremellales</taxon>
        <taxon>Rhynchogastremaceae</taxon>
        <taxon>Papiliotrema</taxon>
    </lineage>
</organism>
<protein>
    <recommendedName>
        <fullName evidence="3">VWFA domain-containing protein</fullName>
    </recommendedName>
</protein>
<gene>
    <name evidence="4" type="ORF">DB88DRAFT_473209</name>
</gene>
<feature type="region of interest" description="Disordered" evidence="2">
    <location>
        <begin position="196"/>
        <end position="245"/>
    </location>
</feature>
<proteinExistence type="predicted"/>
<name>A0AAD9D033_PAPLA</name>
<feature type="region of interest" description="Disordered" evidence="2">
    <location>
        <begin position="109"/>
        <end position="177"/>
    </location>
</feature>
<feature type="compositionally biased region" description="Low complexity" evidence="2">
    <location>
        <begin position="295"/>
        <end position="317"/>
    </location>
</feature>
<feature type="compositionally biased region" description="Low complexity" evidence="2">
    <location>
        <begin position="439"/>
        <end position="455"/>
    </location>
</feature>
<feature type="region of interest" description="Disordered" evidence="2">
    <location>
        <begin position="287"/>
        <end position="646"/>
    </location>
</feature>
<feature type="domain" description="VWFA" evidence="3">
    <location>
        <begin position="654"/>
        <end position="854"/>
    </location>
</feature>
<evidence type="ECO:0000259" key="3">
    <source>
        <dbReference type="PROSITE" id="PS50234"/>
    </source>
</evidence>